<sequence length="425" mass="48704">MENVHYFHDLSGSHWVGITSGGALEHILYPVEGKPLRNLMSAPYPVRRLSLLFSEEHYDMLAETERGLYYAKYHPLTGMRREVRVDSRAVSSFPYLFRHRSALRMVSVVTGEDQNRCLIRIRAEGAGEDIEIPFPDSGSLNMHVREAAYAVNGEGRLYGLYHLLQDEGGLQTLDLLEMEPDSEEAVWRRLFASRQPDQRWRICLSLDRGGRPHAAWSIRSGTAAKCYYANDRTDVQSCSPLKIYFEGNVPQPYFLWMGEQVFLLYIMEGNRLSCARSPNMGEDWSGFTEIRLAPEAKLRLVQGMERGQGNAAPLPLLGTGYPHLRSIAGYDLFPLLQRELRLTDGESLSWMPMHLREMFDWMMLRADGAAHSVRRLETNVANQRLRVEELLACYERLQEKERSMLAEINELQNWAGAEPISLTFI</sequence>
<evidence type="ECO:0000313" key="2">
    <source>
        <dbReference type="Proteomes" id="UP000266177"/>
    </source>
</evidence>
<gene>
    <name evidence="1" type="ORF">DQX05_13555</name>
</gene>
<dbReference type="EMBL" id="QYZD01000011">
    <property type="protein sequence ID" value="RJG23404.1"/>
    <property type="molecule type" value="Genomic_DNA"/>
</dbReference>
<organism evidence="1 2">
    <name type="scientific">Paenibacillus thiaminolyticus</name>
    <name type="common">Bacillus thiaminolyticus</name>
    <dbReference type="NCBI Taxonomy" id="49283"/>
    <lineage>
        <taxon>Bacteria</taxon>
        <taxon>Bacillati</taxon>
        <taxon>Bacillota</taxon>
        <taxon>Bacilli</taxon>
        <taxon>Bacillales</taxon>
        <taxon>Paenibacillaceae</taxon>
        <taxon>Paenibacillus</taxon>
    </lineage>
</organism>
<protein>
    <submittedName>
        <fullName evidence="1">Carboxylesterase</fullName>
    </submittedName>
</protein>
<comment type="caution">
    <text evidence="1">The sequence shown here is derived from an EMBL/GenBank/DDBJ whole genome shotgun (WGS) entry which is preliminary data.</text>
</comment>
<dbReference type="AlphaFoldDB" id="A0A3A3GGR6"/>
<proteinExistence type="predicted"/>
<name>A0A3A3GGR6_PANTH</name>
<evidence type="ECO:0000313" key="1">
    <source>
        <dbReference type="EMBL" id="RJG23404.1"/>
    </source>
</evidence>
<accession>A0A3A3GGR6</accession>
<dbReference type="OrthoDB" id="2523084at2"/>
<reference evidence="1 2" key="1">
    <citation type="submission" date="2018-09" db="EMBL/GenBank/DDBJ databases">
        <title>Paenibacillus SK2017-BO5.</title>
        <authorList>
            <person name="Piskunova J.V."/>
            <person name="Dubiley S.A."/>
            <person name="Severinov K.V."/>
        </authorList>
    </citation>
    <scope>NUCLEOTIDE SEQUENCE [LARGE SCALE GENOMIC DNA]</scope>
    <source>
        <strain evidence="1 2">BO5</strain>
    </source>
</reference>
<dbReference type="Proteomes" id="UP000266177">
    <property type="component" value="Unassembled WGS sequence"/>
</dbReference>
<dbReference type="RefSeq" id="WP_119794142.1">
    <property type="nucleotide sequence ID" value="NZ_QYZD01000011.1"/>
</dbReference>